<evidence type="ECO:0000256" key="3">
    <source>
        <dbReference type="SAM" id="MobiDB-lite"/>
    </source>
</evidence>
<dbReference type="Pfam" id="PF11951">
    <property type="entry name" value="Fungal_trans_2"/>
    <property type="match status" value="1"/>
</dbReference>
<proteinExistence type="predicted"/>
<reference evidence="4 5" key="1">
    <citation type="submission" date="2024-07" db="EMBL/GenBank/DDBJ databases">
        <title>Section-level genome sequencing and comparative genomics of Aspergillus sections Usti and Cavernicolus.</title>
        <authorList>
            <consortium name="Lawrence Berkeley National Laboratory"/>
            <person name="Nybo J.L."/>
            <person name="Vesth T.C."/>
            <person name="Theobald S."/>
            <person name="Frisvad J.C."/>
            <person name="Larsen T.O."/>
            <person name="Kjaerboelling I."/>
            <person name="Rothschild-Mancinelli K."/>
            <person name="Lyhne E.K."/>
            <person name="Kogle M.E."/>
            <person name="Barry K."/>
            <person name="Clum A."/>
            <person name="Na H."/>
            <person name="Ledsgaard L."/>
            <person name="Lin J."/>
            <person name="Lipzen A."/>
            <person name="Kuo A."/>
            <person name="Riley R."/>
            <person name="Mondo S."/>
            <person name="Labutti K."/>
            <person name="Haridas S."/>
            <person name="Pangalinan J."/>
            <person name="Salamov A.A."/>
            <person name="Simmons B.A."/>
            <person name="Magnuson J.K."/>
            <person name="Chen J."/>
            <person name="Drula E."/>
            <person name="Henrissat B."/>
            <person name="Wiebenga A."/>
            <person name="Lubbers R.J."/>
            <person name="Gomes A.C."/>
            <person name="Makela M.R."/>
            <person name="Stajich J."/>
            <person name="Grigoriev I.V."/>
            <person name="Mortensen U.H."/>
            <person name="De Vries R.P."/>
            <person name="Baker S.E."/>
            <person name="Andersen M.R."/>
        </authorList>
    </citation>
    <scope>NUCLEOTIDE SEQUENCE [LARGE SCALE GENOMIC DNA]</scope>
    <source>
        <strain evidence="4 5">CBS 209.92</strain>
    </source>
</reference>
<evidence type="ECO:0000313" key="5">
    <source>
        <dbReference type="Proteomes" id="UP001610563"/>
    </source>
</evidence>
<dbReference type="PANTHER" id="PTHR37534">
    <property type="entry name" value="TRANSCRIPTIONAL ACTIVATOR PROTEIN UGA3"/>
    <property type="match status" value="1"/>
</dbReference>
<dbReference type="PANTHER" id="PTHR37534:SF2">
    <property type="entry name" value="N-ACETYLTRANSFERASE DOMAIN-CONTAINING PROTEIN"/>
    <property type="match status" value="1"/>
</dbReference>
<comment type="caution">
    <text evidence="4">The sequence shown here is derived from an EMBL/GenBank/DDBJ whole genome shotgun (WGS) entry which is preliminary data.</text>
</comment>
<sequence>MPDHRGKRRLPCKNCKGDLGRPCTSCKKANVDCVDNSPFRFKPATQSKAELKFASDQTWLKPRVRESTHGHALPTPGESQSVPRSWTPVGIAPGTSHSGLGNFLEAAQLSGNHALQDSSPQTQHDPGNRPLDSENRYPSSLSLHSLPTPLLFPTTVRDRKTLSLQESCLIRHFVENLADPFDCTDKDKHFTYVVPQRAMTSPVLFYAICTASAGHLVRRFSKQWPNRTPISDNITLTDLTEESVAEYHNSCISLFISLSNDPTSNYDENVFAAATILRFYEQLDVDLSGLDSEIYLGVVRAVVLSQPDYTFGSFDDDYPPPRTADVVNLPFTSLGYSVCLVALRQEIWSVLINRRPFRLFRRTGKSYNPPEPAGDFEWSNHIIFWCADVLRFCFGDEGGLLIDERFPQDRLGQWEFLEGFKRNWETMRPDSFHPLYYREADPGKGRYFPEIVQMNDCQVLGLQHFEIACLLLEVYHPQRLPIGPGATARNLAIDDRARQHTLRVCGLALSNKKSQATLITAAIVMIMCGELFTDTATQKSLLDVLTYIGREHAWPSQSVLLNLQNGWELRKKSH</sequence>
<evidence type="ECO:0000313" key="4">
    <source>
        <dbReference type="EMBL" id="KAL2793056.1"/>
    </source>
</evidence>
<dbReference type="Proteomes" id="UP001610563">
    <property type="component" value="Unassembled WGS sequence"/>
</dbReference>
<gene>
    <name evidence="4" type="ORF">BJX66DRAFT_326371</name>
</gene>
<feature type="compositionally biased region" description="Polar residues" evidence="3">
    <location>
        <begin position="114"/>
        <end position="125"/>
    </location>
</feature>
<name>A0ABR4G214_9EURO</name>
<protein>
    <recommendedName>
        <fullName evidence="6">Zn(2)-C6 fungal-type domain-containing protein</fullName>
    </recommendedName>
</protein>
<evidence type="ECO:0000256" key="1">
    <source>
        <dbReference type="ARBA" id="ARBA00004123"/>
    </source>
</evidence>
<keyword evidence="2" id="KW-0539">Nucleus</keyword>
<dbReference type="EMBL" id="JBFTWV010000063">
    <property type="protein sequence ID" value="KAL2793056.1"/>
    <property type="molecule type" value="Genomic_DNA"/>
</dbReference>
<feature type="region of interest" description="Disordered" evidence="3">
    <location>
        <begin position="114"/>
        <end position="142"/>
    </location>
</feature>
<evidence type="ECO:0008006" key="6">
    <source>
        <dbReference type="Google" id="ProtNLM"/>
    </source>
</evidence>
<evidence type="ECO:0000256" key="2">
    <source>
        <dbReference type="ARBA" id="ARBA00023242"/>
    </source>
</evidence>
<feature type="region of interest" description="Disordered" evidence="3">
    <location>
        <begin position="66"/>
        <end position="93"/>
    </location>
</feature>
<keyword evidence="5" id="KW-1185">Reference proteome</keyword>
<dbReference type="InterPro" id="IPR021858">
    <property type="entry name" value="Fun_TF"/>
</dbReference>
<comment type="subcellular location">
    <subcellularLocation>
        <location evidence="1">Nucleus</location>
    </subcellularLocation>
</comment>
<organism evidence="4 5">
    <name type="scientific">Aspergillus keveii</name>
    <dbReference type="NCBI Taxonomy" id="714993"/>
    <lineage>
        <taxon>Eukaryota</taxon>
        <taxon>Fungi</taxon>
        <taxon>Dikarya</taxon>
        <taxon>Ascomycota</taxon>
        <taxon>Pezizomycotina</taxon>
        <taxon>Eurotiomycetes</taxon>
        <taxon>Eurotiomycetidae</taxon>
        <taxon>Eurotiales</taxon>
        <taxon>Aspergillaceae</taxon>
        <taxon>Aspergillus</taxon>
        <taxon>Aspergillus subgen. Nidulantes</taxon>
    </lineage>
</organism>
<accession>A0ABR4G214</accession>